<evidence type="ECO:0000313" key="1">
    <source>
        <dbReference type="EMBL" id="GAA1716754.1"/>
    </source>
</evidence>
<dbReference type="Proteomes" id="UP001501138">
    <property type="component" value="Unassembled WGS sequence"/>
</dbReference>
<organism evidence="1 2">
    <name type="scientific">Isoptericola hypogeus</name>
    <dbReference type="NCBI Taxonomy" id="300179"/>
    <lineage>
        <taxon>Bacteria</taxon>
        <taxon>Bacillati</taxon>
        <taxon>Actinomycetota</taxon>
        <taxon>Actinomycetes</taxon>
        <taxon>Micrococcales</taxon>
        <taxon>Promicromonosporaceae</taxon>
        <taxon>Isoptericola</taxon>
    </lineage>
</organism>
<keyword evidence="2" id="KW-1185">Reference proteome</keyword>
<name>A0ABN2J2L5_9MICO</name>
<evidence type="ECO:0000313" key="2">
    <source>
        <dbReference type="Proteomes" id="UP001501138"/>
    </source>
</evidence>
<accession>A0ABN2J2L5</accession>
<comment type="caution">
    <text evidence="1">The sequence shown here is derived from an EMBL/GenBank/DDBJ whole genome shotgun (WGS) entry which is preliminary data.</text>
</comment>
<protein>
    <submittedName>
        <fullName evidence="1">Uncharacterized protein</fullName>
    </submittedName>
</protein>
<sequence length="139" mass="15576">MPEPRDERPSLGWYAYAPLSGSVFVPRDRSAGEPAPAVPEADRLTVMLMNDYGADWPVWMLFDPDVDAAVDAAVDDTLAARLRAWAQVFDEHYHYERGWDDRRVAAQHRAEGEALRVALAAVLPAPLRVRLAYWETNGA</sequence>
<reference evidence="1 2" key="1">
    <citation type="journal article" date="2019" name="Int. J. Syst. Evol. Microbiol.">
        <title>The Global Catalogue of Microorganisms (GCM) 10K type strain sequencing project: providing services to taxonomists for standard genome sequencing and annotation.</title>
        <authorList>
            <consortium name="The Broad Institute Genomics Platform"/>
            <consortium name="The Broad Institute Genome Sequencing Center for Infectious Disease"/>
            <person name="Wu L."/>
            <person name="Ma J."/>
        </authorList>
    </citation>
    <scope>NUCLEOTIDE SEQUENCE [LARGE SCALE GENOMIC DNA]</scope>
    <source>
        <strain evidence="1 2">JCM 15589</strain>
    </source>
</reference>
<proteinExistence type="predicted"/>
<gene>
    <name evidence="1" type="ORF">GCM10009809_11010</name>
</gene>
<dbReference type="EMBL" id="BAAAPM010000003">
    <property type="protein sequence ID" value="GAA1716754.1"/>
    <property type="molecule type" value="Genomic_DNA"/>
</dbReference>
<dbReference type="RefSeq" id="WP_344246441.1">
    <property type="nucleotide sequence ID" value="NZ_BAAAPM010000003.1"/>
</dbReference>